<reference evidence="2" key="2">
    <citation type="journal article" date="2021" name="PeerJ">
        <title>Extensive microbial diversity within the chicken gut microbiome revealed by metagenomics and culture.</title>
        <authorList>
            <person name="Gilroy R."/>
            <person name="Ravi A."/>
            <person name="Getino M."/>
            <person name="Pursley I."/>
            <person name="Horton D.L."/>
            <person name="Alikhan N.F."/>
            <person name="Baker D."/>
            <person name="Gharbi K."/>
            <person name="Hall N."/>
            <person name="Watson M."/>
            <person name="Adriaenssens E.M."/>
            <person name="Foster-Nyarko E."/>
            <person name="Jarju S."/>
            <person name="Secka A."/>
            <person name="Antonio M."/>
            <person name="Oren A."/>
            <person name="Chaudhuri R.R."/>
            <person name="La Ragione R."/>
            <person name="Hildebrand F."/>
            <person name="Pallen M.J."/>
        </authorList>
    </citation>
    <scope>NUCLEOTIDE SEQUENCE</scope>
    <source>
        <strain evidence="2">ChiHcec3-11533</strain>
    </source>
</reference>
<dbReference type="CDD" id="cd06262">
    <property type="entry name" value="metallo-hydrolase-like_MBL-fold"/>
    <property type="match status" value="1"/>
</dbReference>
<evidence type="ECO:0000313" key="2">
    <source>
        <dbReference type="EMBL" id="HIU34469.1"/>
    </source>
</evidence>
<evidence type="ECO:0000313" key="3">
    <source>
        <dbReference type="Proteomes" id="UP000824072"/>
    </source>
</evidence>
<dbReference type="SMART" id="SM00849">
    <property type="entry name" value="Lactamase_B"/>
    <property type="match status" value="1"/>
</dbReference>
<gene>
    <name evidence="2" type="ORF">IAB02_07900</name>
</gene>
<comment type="caution">
    <text evidence="2">The sequence shown here is derived from an EMBL/GenBank/DDBJ whole genome shotgun (WGS) entry which is preliminary data.</text>
</comment>
<dbReference type="Pfam" id="PF00753">
    <property type="entry name" value="Lactamase_B"/>
    <property type="match status" value="1"/>
</dbReference>
<dbReference type="SUPFAM" id="SSF56281">
    <property type="entry name" value="Metallo-hydrolase/oxidoreductase"/>
    <property type="match status" value="1"/>
</dbReference>
<dbReference type="InterPro" id="IPR001279">
    <property type="entry name" value="Metallo-B-lactamas"/>
</dbReference>
<organism evidence="2 3">
    <name type="scientific">Candidatus Pullichristensenella excrementigallinarum</name>
    <dbReference type="NCBI Taxonomy" id="2840907"/>
    <lineage>
        <taxon>Bacteria</taxon>
        <taxon>Bacillati</taxon>
        <taxon>Bacillota</taxon>
        <taxon>Clostridia</taxon>
        <taxon>Candidatus Pullichristensenella</taxon>
    </lineage>
</organism>
<feature type="domain" description="Metallo-beta-lactamase" evidence="1">
    <location>
        <begin position="247"/>
        <end position="465"/>
    </location>
</feature>
<dbReference type="AlphaFoldDB" id="A0A9D1IEM2"/>
<dbReference type="Proteomes" id="UP000824072">
    <property type="component" value="Unassembled WGS sequence"/>
</dbReference>
<name>A0A9D1IEM2_9FIRM</name>
<reference evidence="2" key="1">
    <citation type="submission" date="2020-10" db="EMBL/GenBank/DDBJ databases">
        <authorList>
            <person name="Gilroy R."/>
        </authorList>
    </citation>
    <scope>NUCLEOTIDE SEQUENCE</scope>
    <source>
        <strain evidence="2">ChiHcec3-11533</strain>
    </source>
</reference>
<evidence type="ECO:0000259" key="1">
    <source>
        <dbReference type="SMART" id="SM00849"/>
    </source>
</evidence>
<dbReference type="Gene3D" id="3.60.15.10">
    <property type="entry name" value="Ribonuclease Z/Hydroxyacylglutathione hydrolase-like"/>
    <property type="match status" value="1"/>
</dbReference>
<dbReference type="CDD" id="cd02116">
    <property type="entry name" value="ACT"/>
    <property type="match status" value="1"/>
</dbReference>
<proteinExistence type="predicted"/>
<dbReference type="InterPro" id="IPR036866">
    <property type="entry name" value="RibonucZ/Hydroxyglut_hydro"/>
</dbReference>
<protein>
    <submittedName>
        <fullName evidence="2">MBL fold metallo-hydrolase</fullName>
    </submittedName>
</protein>
<dbReference type="EMBL" id="DVMU01000180">
    <property type="protein sequence ID" value="HIU34469.1"/>
    <property type="molecule type" value="Genomic_DNA"/>
</dbReference>
<sequence>MKKTYVTRMPDQSGAFLEASRIAASLGANITRVSYNKAVDVHTLFLEVSGNAQQHLALGAALEKIGYLPQKEERSRVLLVCFRLRDVPGAVTPILELIRSYRFNISYISSHEDDSLYQDFKMGLLVEDPENVREFLRSASELCEVRVVDYDGFSKVLDNTVFYLNFSNRLSELLQLNSEQKQALTLDSNRIMQMLEDRGETPYKTFETIGRFAAMLCRYKGAEFRPRVTQREMEGGAKLTVIEPPCGSNTTVLESGEALLFVDSGFACYREEMLCVLDRLLPNWKTRPRALLLTHPDIDHCGLVSLFDRVYLAEEARENFLLEIGGKPNFREQKPEHAPYCRLSKLFSGYRPPREKALIPVDAPDAMPLERAGRLEFGGMELAIYRGNGGHSRGELVAVCEKMRLVFSGDIAVNVHGFTPEQAAFNQLAPYLMTGVDTLPSRAREEREALFARFPKEKYLYCPGHGALLGGIQGSEKGD</sequence>
<accession>A0A9D1IEM2</accession>